<keyword evidence="3" id="KW-1185">Reference proteome</keyword>
<dbReference type="Proteomes" id="UP001165074">
    <property type="component" value="Unassembled WGS sequence"/>
</dbReference>
<feature type="domain" description="DUF4240" evidence="1">
    <location>
        <begin position="11"/>
        <end position="146"/>
    </location>
</feature>
<dbReference type="InterPro" id="IPR025334">
    <property type="entry name" value="DUF4240"/>
</dbReference>
<sequence>MSPAAVTVAGMDIEGFWQFLERSARETTDRGQRTRWLEDRLSRISLTHVVDFQMHLDAARRPIDTYAMWGAADQIMDGLCSSDGFWYFQPWLIGQGRRWWQHAAKDPDNLVDIPAIRALAGRTASEWTNAELPQWEELSYVAGRVHDQVTGQEDSIDDALAARDHHSLSTPQALGPRWDPDSLAEIQQHLPRIASLFPRKRYIKA</sequence>
<accession>A0A9W6S920</accession>
<evidence type="ECO:0000313" key="3">
    <source>
        <dbReference type="Proteomes" id="UP001165074"/>
    </source>
</evidence>
<name>A0A9W6S920_9ACTN</name>
<gene>
    <name evidence="2" type="ORF">Airi02_058560</name>
</gene>
<protein>
    <recommendedName>
        <fullName evidence="1">DUF4240 domain-containing protein</fullName>
    </recommendedName>
</protein>
<dbReference type="AlphaFoldDB" id="A0A9W6S920"/>
<dbReference type="EMBL" id="BSTK01000009">
    <property type="protein sequence ID" value="GLY87927.1"/>
    <property type="molecule type" value="Genomic_DNA"/>
</dbReference>
<comment type="caution">
    <text evidence="2">The sequence shown here is derived from an EMBL/GenBank/DDBJ whole genome shotgun (WGS) entry which is preliminary data.</text>
</comment>
<reference evidence="2" key="1">
    <citation type="submission" date="2023-03" db="EMBL/GenBank/DDBJ databases">
        <title>Actinoallomurus iriomotensis NBRC 103684.</title>
        <authorList>
            <person name="Ichikawa N."/>
            <person name="Sato H."/>
            <person name="Tonouchi N."/>
        </authorList>
    </citation>
    <scope>NUCLEOTIDE SEQUENCE</scope>
    <source>
        <strain evidence="2">NBRC 103684</strain>
    </source>
</reference>
<evidence type="ECO:0000313" key="2">
    <source>
        <dbReference type="EMBL" id="GLY87927.1"/>
    </source>
</evidence>
<proteinExistence type="predicted"/>
<evidence type="ECO:0000259" key="1">
    <source>
        <dbReference type="Pfam" id="PF14024"/>
    </source>
</evidence>
<organism evidence="2 3">
    <name type="scientific">Actinoallomurus iriomotensis</name>
    <dbReference type="NCBI Taxonomy" id="478107"/>
    <lineage>
        <taxon>Bacteria</taxon>
        <taxon>Bacillati</taxon>
        <taxon>Actinomycetota</taxon>
        <taxon>Actinomycetes</taxon>
        <taxon>Streptosporangiales</taxon>
        <taxon>Thermomonosporaceae</taxon>
        <taxon>Actinoallomurus</taxon>
    </lineage>
</organism>
<dbReference type="Pfam" id="PF14024">
    <property type="entry name" value="DUF4240"/>
    <property type="match status" value="1"/>
</dbReference>